<keyword evidence="7 8" id="KW-0472">Membrane</keyword>
<dbReference type="Pfam" id="PF11984">
    <property type="entry name" value="DUF3485"/>
    <property type="match status" value="1"/>
</dbReference>
<protein>
    <submittedName>
        <fullName evidence="10">Exosortase</fullName>
    </submittedName>
</protein>
<evidence type="ECO:0000313" key="11">
    <source>
        <dbReference type="Proteomes" id="UP001375382"/>
    </source>
</evidence>
<dbReference type="Proteomes" id="UP001375382">
    <property type="component" value="Unassembled WGS sequence"/>
</dbReference>
<dbReference type="InterPro" id="IPR017540">
    <property type="entry name" value="Exosortase-1"/>
</dbReference>
<evidence type="ECO:0000259" key="9">
    <source>
        <dbReference type="Pfam" id="PF11984"/>
    </source>
</evidence>
<feature type="transmembrane region" description="Helical" evidence="8">
    <location>
        <begin position="9"/>
        <end position="28"/>
    </location>
</feature>
<dbReference type="InterPro" id="IPR019127">
    <property type="entry name" value="Exosortase"/>
</dbReference>
<keyword evidence="2" id="KW-1003">Cell membrane</keyword>
<evidence type="ECO:0000256" key="8">
    <source>
        <dbReference type="SAM" id="Phobius"/>
    </source>
</evidence>
<feature type="transmembrane region" description="Helical" evidence="8">
    <location>
        <begin position="123"/>
        <end position="139"/>
    </location>
</feature>
<dbReference type="InterPro" id="IPR026392">
    <property type="entry name" value="Exo/Archaeosortase_dom"/>
</dbReference>
<dbReference type="RefSeq" id="WP_335737391.1">
    <property type="nucleotide sequence ID" value="NZ_JALAAR010000018.1"/>
</dbReference>
<dbReference type="EMBL" id="JALAAR010000018">
    <property type="protein sequence ID" value="MEH8018993.1"/>
    <property type="molecule type" value="Genomic_DNA"/>
</dbReference>
<sequence length="489" mass="54492">MMQKPKQLIAYLSMLTVALISYVLLYAQTWLDMERVWRSSATYNHCYLIIPISIWLFSRRKSSTVPRAADNNKKGFGWPLLLLCLLQLLYLAGFASGIALLMHIAAVLSLQALLWLALGNQNAKLHCFAIGYLIFLLPFGDELSPLLQYFTADLTVFLLQLAAVPVFREGLYLATPVGLFEVAEACSGLRFLIASIAISVLYAYLTYNKLVKQLLFVLAMVVVSILANGGRAFMLVYIGEKTNMAYGFGADHFLYGWLFFGAVLMAGFWLGSRFADSNTELHPATLVKPLYQQQHALALPMLAIALLATMLYQQSLPSVKPPLQPATLALPIENSVVPDKSDWGITFVDSLQLGHQSDETNTEYFVAVYANNQKPGKLVSWNNRLFNIDVWFMTDRQSNNGITMLQLKNQAQQYRSVLYWYQIGQIKTSSLAQVKFYQAWHLLSGKSGPASIFAVSAQGPLTDDMQRQLQRAAAKLSAQPVINTGTPAL</sequence>
<feature type="domain" description="Methanolan biosynthesis EpsI" evidence="9">
    <location>
        <begin position="365"/>
        <end position="476"/>
    </location>
</feature>
<evidence type="ECO:0000256" key="2">
    <source>
        <dbReference type="ARBA" id="ARBA00022475"/>
    </source>
</evidence>
<feature type="transmembrane region" description="Helical" evidence="8">
    <location>
        <begin position="296"/>
        <end position="312"/>
    </location>
</feature>
<gene>
    <name evidence="10" type="ORF">MN202_17250</name>
</gene>
<feature type="transmembrane region" description="Helical" evidence="8">
    <location>
        <begin position="214"/>
        <end position="234"/>
    </location>
</feature>
<reference evidence="10 11" key="1">
    <citation type="journal article" date="2023" name="Ecotoxicol. Environ. Saf.">
        <title>Mercury remediation potential of mercury-resistant strain Rheinheimera metallidurans sp. nov. isolated from a municipal waste dumping site.</title>
        <authorList>
            <person name="Yadav V."/>
            <person name="Manjhi A."/>
            <person name="Vadakedath N."/>
        </authorList>
    </citation>
    <scope>NUCLEOTIDE SEQUENCE [LARGE SCALE GENOMIC DNA]</scope>
    <source>
        <strain evidence="10 11">E-49</strain>
    </source>
</reference>
<proteinExistence type="predicted"/>
<evidence type="ECO:0000256" key="5">
    <source>
        <dbReference type="ARBA" id="ARBA00022801"/>
    </source>
</evidence>
<dbReference type="NCBIfam" id="TIGR03109">
    <property type="entry name" value="exosort_XrtA"/>
    <property type="match status" value="1"/>
</dbReference>
<dbReference type="InterPro" id="IPR014263">
    <property type="entry name" value="Methanolan_biosynth_EpsI"/>
</dbReference>
<feature type="transmembrane region" description="Helical" evidence="8">
    <location>
        <begin position="40"/>
        <end position="57"/>
    </location>
</feature>
<dbReference type="Pfam" id="PF09721">
    <property type="entry name" value="Exosortase_EpsH"/>
    <property type="match status" value="1"/>
</dbReference>
<evidence type="ECO:0000313" key="10">
    <source>
        <dbReference type="EMBL" id="MEH8018993.1"/>
    </source>
</evidence>
<name>A0ABU8CAP5_9GAMM</name>
<comment type="caution">
    <text evidence="10">The sequence shown here is derived from an EMBL/GenBank/DDBJ whole genome shotgun (WGS) entry which is preliminary data.</text>
</comment>
<dbReference type="NCBIfam" id="TIGR02602">
    <property type="entry name" value="8TM_EpsH"/>
    <property type="match status" value="1"/>
</dbReference>
<feature type="transmembrane region" description="Helical" evidence="8">
    <location>
        <begin position="78"/>
        <end position="111"/>
    </location>
</feature>
<organism evidence="10 11">
    <name type="scientific">Rheinheimera muenzenbergensis</name>
    <dbReference type="NCBI Taxonomy" id="1193628"/>
    <lineage>
        <taxon>Bacteria</taxon>
        <taxon>Pseudomonadati</taxon>
        <taxon>Pseudomonadota</taxon>
        <taxon>Gammaproteobacteria</taxon>
        <taxon>Chromatiales</taxon>
        <taxon>Chromatiaceae</taxon>
        <taxon>Rheinheimera</taxon>
    </lineage>
</organism>
<evidence type="ECO:0000256" key="3">
    <source>
        <dbReference type="ARBA" id="ARBA00022670"/>
    </source>
</evidence>
<dbReference type="InterPro" id="IPR013426">
    <property type="entry name" value="EpsH-like"/>
</dbReference>
<keyword evidence="6 8" id="KW-1133">Transmembrane helix</keyword>
<keyword evidence="5" id="KW-0378">Hydrolase</keyword>
<evidence type="ECO:0000256" key="7">
    <source>
        <dbReference type="ARBA" id="ARBA00023136"/>
    </source>
</evidence>
<keyword evidence="4 8" id="KW-0812">Transmembrane</keyword>
<feature type="transmembrane region" description="Helical" evidence="8">
    <location>
        <begin position="254"/>
        <end position="275"/>
    </location>
</feature>
<accession>A0ABU8CAP5</accession>
<evidence type="ECO:0000256" key="6">
    <source>
        <dbReference type="ARBA" id="ARBA00022989"/>
    </source>
</evidence>
<keyword evidence="3" id="KW-0645">Protease</keyword>
<evidence type="ECO:0000256" key="4">
    <source>
        <dbReference type="ARBA" id="ARBA00022692"/>
    </source>
</evidence>
<dbReference type="NCBIfam" id="TIGR04178">
    <property type="entry name" value="exo_archaeo"/>
    <property type="match status" value="1"/>
</dbReference>
<keyword evidence="11" id="KW-1185">Reference proteome</keyword>
<feature type="transmembrane region" description="Helical" evidence="8">
    <location>
        <begin position="187"/>
        <end position="207"/>
    </location>
</feature>
<comment type="subcellular location">
    <subcellularLocation>
        <location evidence="1">Cell membrane</location>
        <topology evidence="1">Multi-pass membrane protein</topology>
    </subcellularLocation>
</comment>
<evidence type="ECO:0000256" key="1">
    <source>
        <dbReference type="ARBA" id="ARBA00004651"/>
    </source>
</evidence>